<dbReference type="Proteomes" id="UP000298438">
    <property type="component" value="Unassembled WGS sequence"/>
</dbReference>
<keyword evidence="2" id="KW-1185">Reference proteome</keyword>
<sequence>MSYLSVEQVLELSRLLRTFFSLPYSTDLDGKDAETLLRIVKGATGPRSRRKELFDIIDGTIGYSVKTLFKSPVSLRVDLQEQRFCDVEEVRRMRTAGGDNAQAQGRILLNYMYERIREQMQTRGIKTARSLILLKHWDPTRTNFDFLYWEEDFLGFVENLLARDSAGEIEWIVQDAGLHARDRLRLAPKRGRLLGEPEEVRLLRMHYKHNQIFTDHDIPADATRISFTARPFSWDEVAAMIAAHPSANEDLRSLLS</sequence>
<organism evidence="1 2">
    <name type="scientific">Zemynaea arenosa</name>
    <dbReference type="NCBI Taxonomy" id="2561931"/>
    <lineage>
        <taxon>Bacteria</taxon>
        <taxon>Pseudomonadati</taxon>
        <taxon>Pseudomonadota</taxon>
        <taxon>Betaproteobacteria</taxon>
        <taxon>Burkholderiales</taxon>
        <taxon>Oxalobacteraceae</taxon>
        <taxon>Telluria group</taxon>
        <taxon>Zemynaea</taxon>
    </lineage>
</organism>
<reference evidence="1 2" key="1">
    <citation type="submission" date="2019-03" db="EMBL/GenBank/DDBJ databases">
        <title>Draft Genome Sequence of Massilia arenosa sp. nov., a Novel Massilia Species Isolated from a Sandy-loam Maize Soil.</title>
        <authorList>
            <person name="Raths R."/>
            <person name="Peta V."/>
            <person name="Bucking H."/>
        </authorList>
    </citation>
    <scope>NUCLEOTIDE SEQUENCE [LARGE SCALE GENOMIC DNA]</scope>
    <source>
        <strain evidence="1 2">MC02</strain>
    </source>
</reference>
<proteinExistence type="predicted"/>
<dbReference type="RefSeq" id="WP_135208926.1">
    <property type="nucleotide sequence ID" value="NZ_SPVF01000252.1"/>
</dbReference>
<gene>
    <name evidence="1" type="ORF">E4L96_19720</name>
</gene>
<name>A0A4Y9RWR8_9BURK</name>
<dbReference type="EMBL" id="SPVF01000252">
    <property type="protein sequence ID" value="TFW13333.1"/>
    <property type="molecule type" value="Genomic_DNA"/>
</dbReference>
<evidence type="ECO:0000313" key="1">
    <source>
        <dbReference type="EMBL" id="TFW13333.1"/>
    </source>
</evidence>
<evidence type="ECO:0000313" key="2">
    <source>
        <dbReference type="Proteomes" id="UP000298438"/>
    </source>
</evidence>
<comment type="caution">
    <text evidence="1">The sequence shown here is derived from an EMBL/GenBank/DDBJ whole genome shotgun (WGS) entry which is preliminary data.</text>
</comment>
<protein>
    <submittedName>
        <fullName evidence="1">Uncharacterized protein</fullName>
    </submittedName>
</protein>
<dbReference type="OrthoDB" id="9255521at2"/>
<dbReference type="AlphaFoldDB" id="A0A4Y9RWR8"/>
<accession>A0A4Y9RWR8</accession>